<dbReference type="Proteomes" id="UP001280581">
    <property type="component" value="Unassembled WGS sequence"/>
</dbReference>
<gene>
    <name evidence="8" type="ORF">GRF29_106g660845</name>
</gene>
<evidence type="ECO:0000256" key="5">
    <source>
        <dbReference type="SAM" id="MobiDB-lite"/>
    </source>
</evidence>
<evidence type="ECO:0000256" key="6">
    <source>
        <dbReference type="SAM" id="Phobius"/>
    </source>
</evidence>
<dbReference type="GO" id="GO:0005886">
    <property type="term" value="C:plasma membrane"/>
    <property type="evidence" value="ECO:0007669"/>
    <property type="project" value="TreeGrafter"/>
</dbReference>
<keyword evidence="3 6" id="KW-1133">Transmembrane helix</keyword>
<keyword evidence="4 6" id="KW-0472">Membrane</keyword>
<dbReference type="Pfam" id="PF07690">
    <property type="entry name" value="MFS_1"/>
    <property type="match status" value="1"/>
</dbReference>
<evidence type="ECO:0000256" key="3">
    <source>
        <dbReference type="ARBA" id="ARBA00022989"/>
    </source>
</evidence>
<feature type="transmembrane region" description="Helical" evidence="6">
    <location>
        <begin position="314"/>
        <end position="331"/>
    </location>
</feature>
<organism evidence="8 9">
    <name type="scientific">Pseudopithomyces chartarum</name>
    <dbReference type="NCBI Taxonomy" id="1892770"/>
    <lineage>
        <taxon>Eukaryota</taxon>
        <taxon>Fungi</taxon>
        <taxon>Dikarya</taxon>
        <taxon>Ascomycota</taxon>
        <taxon>Pezizomycotina</taxon>
        <taxon>Dothideomycetes</taxon>
        <taxon>Pleosporomycetidae</taxon>
        <taxon>Pleosporales</taxon>
        <taxon>Massarineae</taxon>
        <taxon>Didymosphaeriaceae</taxon>
        <taxon>Pseudopithomyces</taxon>
    </lineage>
</organism>
<accession>A0AAN6RER7</accession>
<dbReference type="CDD" id="cd17502">
    <property type="entry name" value="MFS_Azr1_MDR_like"/>
    <property type="match status" value="1"/>
</dbReference>
<dbReference type="InterPro" id="IPR011701">
    <property type="entry name" value="MFS"/>
</dbReference>
<dbReference type="GO" id="GO:0022857">
    <property type="term" value="F:transmembrane transporter activity"/>
    <property type="evidence" value="ECO:0007669"/>
    <property type="project" value="InterPro"/>
</dbReference>
<reference evidence="8 9" key="1">
    <citation type="submission" date="2021-02" db="EMBL/GenBank/DDBJ databases">
        <title>Genome assembly of Pseudopithomyces chartarum.</title>
        <authorList>
            <person name="Jauregui R."/>
            <person name="Singh J."/>
            <person name="Voisey C."/>
        </authorList>
    </citation>
    <scope>NUCLEOTIDE SEQUENCE [LARGE SCALE GENOMIC DNA]</scope>
    <source>
        <strain evidence="8 9">AGR01</strain>
    </source>
</reference>
<name>A0AAN6RER7_9PLEO</name>
<dbReference type="PANTHER" id="PTHR23501">
    <property type="entry name" value="MAJOR FACILITATOR SUPERFAMILY"/>
    <property type="match status" value="1"/>
</dbReference>
<comment type="caution">
    <text evidence="8">The sequence shown here is derived from an EMBL/GenBank/DDBJ whole genome shotgun (WGS) entry which is preliminary data.</text>
</comment>
<evidence type="ECO:0000256" key="1">
    <source>
        <dbReference type="ARBA" id="ARBA00004141"/>
    </source>
</evidence>
<feature type="transmembrane region" description="Helical" evidence="6">
    <location>
        <begin position="106"/>
        <end position="129"/>
    </location>
</feature>
<sequence length="788" mass="85256">MAVPGTDSNDRTAGTGRHKQAGALNEQTTQKGGGSIISVTNEKNNGVDLDGHQASILPVDAEATGDATKSAQAVIKDGAPIKKDAEDLQEEPEDESKYLSGLKLGVLSLGLCLTTFVIALDNTIIATAIPKITTVFNSLNDVGWYGSSYLLTTCSLQPSFGKVYTYFDVKYTYLCALLIFEVGSVICAAATSSPMFIIGRAIAGAGAAALFSGAMTIIGYSVALRKRPIYIAALSSMFGIASVIGPLLGGALTDKASWRWCFWINLPFGGISLAVVFFFFSNPERQYGHMTFKQRMKEIDLWGGLVYPWKNSKVWGNLLGFGLLISVFIAIQIWQKDRATIPLRLMKQRTVLASCIFTAFLSMALFTHIFYLPFYFQASKGTSAEGSGIRTIAYLCSITLSSIVIGGLITVVGWYTPFMWAGSAIFTVGSGMLYTLKVNSNAGHWVGYQILAGLGAGASVQIPFVAVQVVTSPKDMPTANALVMFFNSLGGAIAISIAQNIFINSLAKEIPRYAPGIDPRVVINAGATYVRQVVPKEYLAGVLEAYTKAITTALVLSIATAVIATLASFAMEWKSIKGKKIIPAGGGGSHYCDVPLDLITLAEASTVAMQRNKAMNKSMRDQKLVSSLRFRTFDKGGSKKAIPSSASDWIEENYNIGHSSTDMQLQSVTDRALLSLYWHKNAHRNKGKQKKYSKDVLTRYGVVQLVEERIDASRKKGWCPVVQDWVMLGKLQAANREELVGKTAHLIPHKMGLDTAGIIFGAEGEDVIWSLSNALWLHPKIEKAFDDG</sequence>
<feature type="transmembrane region" description="Helical" evidence="6">
    <location>
        <begin position="171"/>
        <end position="190"/>
    </location>
</feature>
<dbReference type="InterPro" id="IPR003615">
    <property type="entry name" value="HNH_nuc"/>
</dbReference>
<dbReference type="Gene3D" id="1.20.1250.20">
    <property type="entry name" value="MFS general substrate transporter like domains"/>
    <property type="match status" value="1"/>
</dbReference>
<evidence type="ECO:0000313" key="8">
    <source>
        <dbReference type="EMBL" id="KAK3203782.1"/>
    </source>
</evidence>
<dbReference type="SUPFAM" id="SSF103473">
    <property type="entry name" value="MFS general substrate transporter"/>
    <property type="match status" value="1"/>
</dbReference>
<feature type="transmembrane region" description="Helical" evidence="6">
    <location>
        <begin position="392"/>
        <end position="411"/>
    </location>
</feature>
<evidence type="ECO:0000256" key="2">
    <source>
        <dbReference type="ARBA" id="ARBA00022692"/>
    </source>
</evidence>
<dbReference type="PRINTS" id="PR01036">
    <property type="entry name" value="TCRTETB"/>
</dbReference>
<dbReference type="Pfam" id="PF13391">
    <property type="entry name" value="HNH_2"/>
    <property type="match status" value="1"/>
</dbReference>
<evidence type="ECO:0000256" key="4">
    <source>
        <dbReference type="ARBA" id="ARBA00023136"/>
    </source>
</evidence>
<dbReference type="InterPro" id="IPR036259">
    <property type="entry name" value="MFS_trans_sf"/>
</dbReference>
<dbReference type="FunFam" id="1.20.1250.20:FF:000196">
    <property type="entry name" value="MFS toxin efflux pump (AflT)"/>
    <property type="match status" value="1"/>
</dbReference>
<feature type="transmembrane region" description="Helical" evidence="6">
    <location>
        <begin position="351"/>
        <end position="372"/>
    </location>
</feature>
<feature type="region of interest" description="Disordered" evidence="5">
    <location>
        <begin position="1"/>
        <end position="51"/>
    </location>
</feature>
<evidence type="ECO:0000259" key="7">
    <source>
        <dbReference type="PROSITE" id="PS50850"/>
    </source>
</evidence>
<comment type="subcellular location">
    <subcellularLocation>
        <location evidence="1">Membrane</location>
        <topology evidence="1">Multi-pass membrane protein</topology>
    </subcellularLocation>
</comment>
<feature type="transmembrane region" description="Helical" evidence="6">
    <location>
        <begin position="202"/>
        <end position="223"/>
    </location>
</feature>
<keyword evidence="9" id="KW-1185">Reference proteome</keyword>
<feature type="transmembrane region" description="Helical" evidence="6">
    <location>
        <begin position="549"/>
        <end position="571"/>
    </location>
</feature>
<feature type="transmembrane region" description="Helical" evidence="6">
    <location>
        <begin position="229"/>
        <end position="248"/>
    </location>
</feature>
<dbReference type="PROSITE" id="PS50850">
    <property type="entry name" value="MFS"/>
    <property type="match status" value="1"/>
</dbReference>
<feature type="transmembrane region" description="Helical" evidence="6">
    <location>
        <begin position="418"/>
        <end position="436"/>
    </location>
</feature>
<dbReference type="EMBL" id="WVTA01000010">
    <property type="protein sequence ID" value="KAK3203782.1"/>
    <property type="molecule type" value="Genomic_DNA"/>
</dbReference>
<feature type="domain" description="Major facilitator superfamily (MFS) profile" evidence="7">
    <location>
        <begin position="107"/>
        <end position="576"/>
    </location>
</feature>
<dbReference type="AlphaFoldDB" id="A0AAN6RER7"/>
<proteinExistence type="predicted"/>
<evidence type="ECO:0000313" key="9">
    <source>
        <dbReference type="Proteomes" id="UP001280581"/>
    </source>
</evidence>
<feature type="transmembrane region" description="Helical" evidence="6">
    <location>
        <begin position="260"/>
        <end position="280"/>
    </location>
</feature>
<feature type="transmembrane region" description="Helical" evidence="6">
    <location>
        <begin position="482"/>
        <end position="503"/>
    </location>
</feature>
<dbReference type="InterPro" id="IPR020846">
    <property type="entry name" value="MFS_dom"/>
</dbReference>
<protein>
    <recommendedName>
        <fullName evidence="7">Major facilitator superfamily (MFS) profile domain-containing protein</fullName>
    </recommendedName>
</protein>
<feature type="transmembrane region" description="Helical" evidence="6">
    <location>
        <begin position="448"/>
        <end position="470"/>
    </location>
</feature>
<dbReference type="PANTHER" id="PTHR23501:SF198">
    <property type="entry name" value="AZOLE RESISTANCE PROTEIN 1-RELATED"/>
    <property type="match status" value="1"/>
</dbReference>
<dbReference type="Gene3D" id="1.20.1720.10">
    <property type="entry name" value="Multidrug resistance protein D"/>
    <property type="match status" value="1"/>
</dbReference>
<keyword evidence="2 6" id="KW-0812">Transmembrane</keyword>